<dbReference type="KEGG" id="psco:LY89DRAFT_83922"/>
<gene>
    <name evidence="1" type="ORF">LY89DRAFT_83922</name>
</gene>
<dbReference type="Proteomes" id="UP000070700">
    <property type="component" value="Unassembled WGS sequence"/>
</dbReference>
<evidence type="ECO:0000313" key="2">
    <source>
        <dbReference type="Proteomes" id="UP000070700"/>
    </source>
</evidence>
<proteinExistence type="predicted"/>
<dbReference type="AlphaFoldDB" id="A0A194X9I1"/>
<keyword evidence="2" id="KW-1185">Reference proteome</keyword>
<organism evidence="1 2">
    <name type="scientific">Mollisia scopiformis</name>
    <name type="common">Conifer needle endophyte fungus</name>
    <name type="synonym">Phialocephala scopiformis</name>
    <dbReference type="NCBI Taxonomy" id="149040"/>
    <lineage>
        <taxon>Eukaryota</taxon>
        <taxon>Fungi</taxon>
        <taxon>Dikarya</taxon>
        <taxon>Ascomycota</taxon>
        <taxon>Pezizomycotina</taxon>
        <taxon>Leotiomycetes</taxon>
        <taxon>Helotiales</taxon>
        <taxon>Mollisiaceae</taxon>
        <taxon>Mollisia</taxon>
    </lineage>
</organism>
<reference evidence="1 2" key="1">
    <citation type="submission" date="2015-10" db="EMBL/GenBank/DDBJ databases">
        <title>Full genome of DAOMC 229536 Phialocephala scopiformis, a fungal endophyte of spruce producing the potent anti-insectan compound rugulosin.</title>
        <authorList>
            <consortium name="DOE Joint Genome Institute"/>
            <person name="Walker A.K."/>
            <person name="Frasz S.L."/>
            <person name="Seifert K.A."/>
            <person name="Miller J.D."/>
            <person name="Mondo S.J."/>
            <person name="Labutti K."/>
            <person name="Lipzen A."/>
            <person name="Dockter R."/>
            <person name="Kennedy M."/>
            <person name="Grigoriev I.V."/>
            <person name="Spatafora J.W."/>
        </authorList>
    </citation>
    <scope>NUCLEOTIDE SEQUENCE [LARGE SCALE GENOMIC DNA]</scope>
    <source>
        <strain evidence="1 2">CBS 120377</strain>
    </source>
</reference>
<evidence type="ECO:0000313" key="1">
    <source>
        <dbReference type="EMBL" id="KUJ16432.1"/>
    </source>
</evidence>
<dbReference type="InParanoid" id="A0A194X9I1"/>
<protein>
    <submittedName>
        <fullName evidence="1">Uncharacterized protein</fullName>
    </submittedName>
</protein>
<name>A0A194X9I1_MOLSC</name>
<dbReference type="EMBL" id="KQ947416">
    <property type="protein sequence ID" value="KUJ16432.1"/>
    <property type="molecule type" value="Genomic_DNA"/>
</dbReference>
<sequence length="268" mass="30347">MKMAGPIRVNPPWNPLWNARAQIPPALIRRPWLRGSELLIDTGRNHWVVTPTQLRREWPELYRSLRASGNRVAIQPSKPWYEFRSLEDYSYDSAAWENIMAMMATRGNALLAPYITNPPHLDLLLNEMLQHRFNPIAQAYLYDATIPLLGRVSELLEKNGGFWPPSNIVFQLIQKCQALVPSVARLGPGYIYDLIVCIDRISGQDHQTLINTLSMINDIQDLALLGQLCDEQALAKVYGGEGSTLAIRIGSLIYDLSWDAYAVDRGHV</sequence>
<dbReference type="GeneID" id="28833171"/>
<accession>A0A194X9I1</accession>
<dbReference type="OrthoDB" id="10527307at2759"/>
<dbReference type="RefSeq" id="XP_018070787.1">
    <property type="nucleotide sequence ID" value="XM_018223445.1"/>
</dbReference>